<keyword evidence="1" id="KW-1185">Reference proteome</keyword>
<evidence type="ECO:0000313" key="1">
    <source>
        <dbReference type="Proteomes" id="UP000887565"/>
    </source>
</evidence>
<dbReference type="AlphaFoldDB" id="A0A915JJ53"/>
<dbReference type="Proteomes" id="UP000887565">
    <property type="component" value="Unplaced"/>
</dbReference>
<proteinExistence type="predicted"/>
<evidence type="ECO:0000313" key="2">
    <source>
        <dbReference type="WBParaSite" id="nRc.2.0.1.t26106-RA"/>
    </source>
</evidence>
<accession>A0A915JJ53</accession>
<organism evidence="1 2">
    <name type="scientific">Romanomermis culicivorax</name>
    <name type="common">Nematode worm</name>
    <dbReference type="NCBI Taxonomy" id="13658"/>
    <lineage>
        <taxon>Eukaryota</taxon>
        <taxon>Metazoa</taxon>
        <taxon>Ecdysozoa</taxon>
        <taxon>Nematoda</taxon>
        <taxon>Enoplea</taxon>
        <taxon>Dorylaimia</taxon>
        <taxon>Mermithida</taxon>
        <taxon>Mermithoidea</taxon>
        <taxon>Mermithidae</taxon>
        <taxon>Romanomermis</taxon>
    </lineage>
</organism>
<reference evidence="2" key="1">
    <citation type="submission" date="2022-11" db="UniProtKB">
        <authorList>
            <consortium name="WormBaseParasite"/>
        </authorList>
    </citation>
    <scope>IDENTIFICATION</scope>
</reference>
<dbReference type="WBParaSite" id="nRc.2.0.1.t26106-RA">
    <property type="protein sequence ID" value="nRc.2.0.1.t26106-RA"/>
    <property type="gene ID" value="nRc.2.0.1.g26106"/>
</dbReference>
<protein>
    <submittedName>
        <fullName evidence="2">BTB domain-containing protein</fullName>
    </submittedName>
</protein>
<name>A0A915JJ53_ROMCU</name>
<sequence>MMAASSSGVLCHESNLPPVSYGLLSNDDYIILRRFFRPSSQPHVDYGDSVNILLKIGKLDVYLPRKLFERFFPIFSESSSLADLSINENPIHFFQMIKCLFPCPDCQNVDETNVFYLLELCKFHISNSVNEQNWTKYLTLARKLRLKYLAAFVIRRAASFPYEVLKSVYEDLPSIQLSLILDARISVLENNMNFVNGMDVTVASSFGEWDLSPESIVLEDAMCRQCHRHRTANVHSSYAFLYTDEECSCFKIRHVDDILLLAYLKPIATNLGPKY</sequence>